<proteinExistence type="predicted"/>
<gene>
    <name evidence="2" type="ORF">L210DRAFT_985983</name>
</gene>
<dbReference type="AlphaFoldDB" id="A0AAD4BHM0"/>
<evidence type="ECO:0000256" key="1">
    <source>
        <dbReference type="SAM" id="MobiDB-lite"/>
    </source>
</evidence>
<protein>
    <submittedName>
        <fullName evidence="2">Uncharacterized protein</fullName>
    </submittedName>
</protein>
<name>A0AAD4BHM0_BOLED</name>
<evidence type="ECO:0000313" key="2">
    <source>
        <dbReference type="EMBL" id="KAF8431201.1"/>
    </source>
</evidence>
<feature type="region of interest" description="Disordered" evidence="1">
    <location>
        <begin position="29"/>
        <end position="50"/>
    </location>
</feature>
<reference evidence="2" key="2">
    <citation type="journal article" date="2020" name="Nat. Commun.">
        <title>Large-scale genome sequencing of mycorrhizal fungi provides insights into the early evolution of symbiotic traits.</title>
        <authorList>
            <person name="Miyauchi S."/>
            <person name="Kiss E."/>
            <person name="Kuo A."/>
            <person name="Drula E."/>
            <person name="Kohler A."/>
            <person name="Sanchez-Garcia M."/>
            <person name="Morin E."/>
            <person name="Andreopoulos B."/>
            <person name="Barry K.W."/>
            <person name="Bonito G."/>
            <person name="Buee M."/>
            <person name="Carver A."/>
            <person name="Chen C."/>
            <person name="Cichocki N."/>
            <person name="Clum A."/>
            <person name="Culley D."/>
            <person name="Crous P.W."/>
            <person name="Fauchery L."/>
            <person name="Girlanda M."/>
            <person name="Hayes R.D."/>
            <person name="Keri Z."/>
            <person name="LaButti K."/>
            <person name="Lipzen A."/>
            <person name="Lombard V."/>
            <person name="Magnuson J."/>
            <person name="Maillard F."/>
            <person name="Murat C."/>
            <person name="Nolan M."/>
            <person name="Ohm R.A."/>
            <person name="Pangilinan J."/>
            <person name="Pereira M.F."/>
            <person name="Perotto S."/>
            <person name="Peter M."/>
            <person name="Pfister S."/>
            <person name="Riley R."/>
            <person name="Sitrit Y."/>
            <person name="Stielow J.B."/>
            <person name="Szollosi G."/>
            <person name="Zifcakova L."/>
            <person name="Stursova M."/>
            <person name="Spatafora J.W."/>
            <person name="Tedersoo L."/>
            <person name="Vaario L.M."/>
            <person name="Yamada A."/>
            <person name="Yan M."/>
            <person name="Wang P."/>
            <person name="Xu J."/>
            <person name="Bruns T."/>
            <person name="Baldrian P."/>
            <person name="Vilgalys R."/>
            <person name="Dunand C."/>
            <person name="Henrissat B."/>
            <person name="Grigoriev I.V."/>
            <person name="Hibbett D."/>
            <person name="Nagy L.G."/>
            <person name="Martin F.M."/>
        </authorList>
    </citation>
    <scope>NUCLEOTIDE SEQUENCE</scope>
    <source>
        <strain evidence="2">BED1</strain>
    </source>
</reference>
<comment type="caution">
    <text evidence="2">The sequence shown here is derived from an EMBL/GenBank/DDBJ whole genome shotgun (WGS) entry which is preliminary data.</text>
</comment>
<dbReference type="Proteomes" id="UP001194468">
    <property type="component" value="Unassembled WGS sequence"/>
</dbReference>
<dbReference type="EMBL" id="WHUW01000052">
    <property type="protein sequence ID" value="KAF8431201.1"/>
    <property type="molecule type" value="Genomic_DNA"/>
</dbReference>
<accession>A0AAD4BHM0</accession>
<sequence>MSGGVKLKRGSITDLERFRRYCEPTTVRKRKVSNNRTPGPELVQRGVSDKDRSSRLLARLLHSSSNYARMMQEERGQRYDIDHAWVDGTDAPAQVLEDVVCHLVSHLGEHNPLIELTKPYQKPPLGFWSPFLPRIAPFVIARKCMNFATTCQFLGIYPDTFLSITHPHGLPYFSAECEIRVLEEVASGLDKKLSILFSMPIQGKKPIRGKKPTAAKRQIIRAFGALITQVREALPSVVMATFQTMSLVPELTDVTPPHGSYSSRTLPHKMSGHIL</sequence>
<evidence type="ECO:0000313" key="3">
    <source>
        <dbReference type="Proteomes" id="UP001194468"/>
    </source>
</evidence>
<feature type="compositionally biased region" description="Basic residues" evidence="1">
    <location>
        <begin position="266"/>
        <end position="275"/>
    </location>
</feature>
<keyword evidence="3" id="KW-1185">Reference proteome</keyword>
<feature type="region of interest" description="Disordered" evidence="1">
    <location>
        <begin position="256"/>
        <end position="275"/>
    </location>
</feature>
<organism evidence="2 3">
    <name type="scientific">Boletus edulis BED1</name>
    <dbReference type="NCBI Taxonomy" id="1328754"/>
    <lineage>
        <taxon>Eukaryota</taxon>
        <taxon>Fungi</taxon>
        <taxon>Dikarya</taxon>
        <taxon>Basidiomycota</taxon>
        <taxon>Agaricomycotina</taxon>
        <taxon>Agaricomycetes</taxon>
        <taxon>Agaricomycetidae</taxon>
        <taxon>Boletales</taxon>
        <taxon>Boletineae</taxon>
        <taxon>Boletaceae</taxon>
        <taxon>Boletoideae</taxon>
        <taxon>Boletus</taxon>
    </lineage>
</organism>
<reference evidence="2" key="1">
    <citation type="submission" date="2019-10" db="EMBL/GenBank/DDBJ databases">
        <authorList>
            <consortium name="DOE Joint Genome Institute"/>
            <person name="Kuo A."/>
            <person name="Miyauchi S."/>
            <person name="Kiss E."/>
            <person name="Drula E."/>
            <person name="Kohler A."/>
            <person name="Sanchez-Garcia M."/>
            <person name="Andreopoulos B."/>
            <person name="Barry K.W."/>
            <person name="Bonito G."/>
            <person name="Buee M."/>
            <person name="Carver A."/>
            <person name="Chen C."/>
            <person name="Cichocki N."/>
            <person name="Clum A."/>
            <person name="Culley D."/>
            <person name="Crous P.W."/>
            <person name="Fauchery L."/>
            <person name="Girlanda M."/>
            <person name="Hayes R."/>
            <person name="Keri Z."/>
            <person name="LaButti K."/>
            <person name="Lipzen A."/>
            <person name="Lombard V."/>
            <person name="Magnuson J."/>
            <person name="Maillard F."/>
            <person name="Morin E."/>
            <person name="Murat C."/>
            <person name="Nolan M."/>
            <person name="Ohm R."/>
            <person name="Pangilinan J."/>
            <person name="Pereira M."/>
            <person name="Perotto S."/>
            <person name="Peter M."/>
            <person name="Riley R."/>
            <person name="Sitrit Y."/>
            <person name="Stielow B."/>
            <person name="Szollosi G."/>
            <person name="Zifcakova L."/>
            <person name="Stursova M."/>
            <person name="Spatafora J.W."/>
            <person name="Tedersoo L."/>
            <person name="Vaario L.-M."/>
            <person name="Yamada A."/>
            <person name="Yan M."/>
            <person name="Wang P."/>
            <person name="Xu J."/>
            <person name="Bruns T."/>
            <person name="Baldrian P."/>
            <person name="Vilgalys R."/>
            <person name="Henrissat B."/>
            <person name="Grigoriev I.V."/>
            <person name="Hibbett D."/>
            <person name="Nagy L.G."/>
            <person name="Martin F.M."/>
        </authorList>
    </citation>
    <scope>NUCLEOTIDE SEQUENCE</scope>
    <source>
        <strain evidence="2">BED1</strain>
    </source>
</reference>